<feature type="domain" description="BHLH" evidence="2">
    <location>
        <begin position="1"/>
        <end position="30"/>
    </location>
</feature>
<gene>
    <name evidence="3" type="ORF">EVEC_LOCUS5226</name>
</gene>
<dbReference type="InterPro" id="IPR036638">
    <property type="entry name" value="HLH_DNA-bd_sf"/>
</dbReference>
<evidence type="ECO:0000313" key="4">
    <source>
        <dbReference type="Proteomes" id="UP000274131"/>
    </source>
</evidence>
<dbReference type="SUPFAM" id="SSF47459">
    <property type="entry name" value="HLH, helix-loop-helix DNA-binding domain"/>
    <property type="match status" value="1"/>
</dbReference>
<evidence type="ECO:0000313" key="3">
    <source>
        <dbReference type="EMBL" id="VDD90475.1"/>
    </source>
</evidence>
<dbReference type="GO" id="GO:0046983">
    <property type="term" value="F:protein dimerization activity"/>
    <property type="evidence" value="ECO:0007669"/>
    <property type="project" value="InterPro"/>
</dbReference>
<accession>A0A0N4V5U6</accession>
<proteinExistence type="predicted"/>
<sequence>MLSKKIPICSRKKLSKAETLREALLYIKYLQEVLAETERTQFCPFATLPISSSSLSSSSSSTDYNFSSTESSSFSTDSQLNNCKTPY</sequence>
<dbReference type="AlphaFoldDB" id="A0A0N4V5U6"/>
<dbReference type="WBParaSite" id="EVEC_0000561501-mRNA-1">
    <property type="protein sequence ID" value="EVEC_0000561501-mRNA-1"/>
    <property type="gene ID" value="EVEC_0000561501"/>
</dbReference>
<dbReference type="Gene3D" id="4.10.280.10">
    <property type="entry name" value="Helix-loop-helix DNA-binding domain"/>
    <property type="match status" value="1"/>
</dbReference>
<protein>
    <submittedName>
        <fullName evidence="5">BHLH domain-containing protein</fullName>
    </submittedName>
</protein>
<evidence type="ECO:0000259" key="2">
    <source>
        <dbReference type="PROSITE" id="PS50888"/>
    </source>
</evidence>
<dbReference type="InterPro" id="IPR011598">
    <property type="entry name" value="bHLH_dom"/>
</dbReference>
<feature type="compositionally biased region" description="Low complexity" evidence="1">
    <location>
        <begin position="51"/>
        <end position="78"/>
    </location>
</feature>
<feature type="region of interest" description="Disordered" evidence="1">
    <location>
        <begin position="49"/>
        <end position="87"/>
    </location>
</feature>
<name>A0A0N4V5U6_ENTVE</name>
<dbReference type="EMBL" id="UXUI01008094">
    <property type="protein sequence ID" value="VDD90475.1"/>
    <property type="molecule type" value="Genomic_DNA"/>
</dbReference>
<evidence type="ECO:0000256" key="1">
    <source>
        <dbReference type="SAM" id="MobiDB-lite"/>
    </source>
</evidence>
<dbReference type="Pfam" id="PF00010">
    <property type="entry name" value="HLH"/>
    <property type="match status" value="1"/>
</dbReference>
<evidence type="ECO:0000313" key="5">
    <source>
        <dbReference type="WBParaSite" id="EVEC_0000561501-mRNA-1"/>
    </source>
</evidence>
<organism evidence="5">
    <name type="scientific">Enterobius vermicularis</name>
    <name type="common">Human pinworm</name>
    <dbReference type="NCBI Taxonomy" id="51028"/>
    <lineage>
        <taxon>Eukaryota</taxon>
        <taxon>Metazoa</taxon>
        <taxon>Ecdysozoa</taxon>
        <taxon>Nematoda</taxon>
        <taxon>Chromadorea</taxon>
        <taxon>Rhabditida</taxon>
        <taxon>Spirurina</taxon>
        <taxon>Oxyuridomorpha</taxon>
        <taxon>Oxyuroidea</taxon>
        <taxon>Oxyuridae</taxon>
        <taxon>Enterobius</taxon>
    </lineage>
</organism>
<keyword evidence="4" id="KW-1185">Reference proteome</keyword>
<reference evidence="5" key="1">
    <citation type="submission" date="2017-02" db="UniProtKB">
        <authorList>
            <consortium name="WormBaseParasite"/>
        </authorList>
    </citation>
    <scope>IDENTIFICATION</scope>
</reference>
<dbReference type="PROSITE" id="PS50888">
    <property type="entry name" value="BHLH"/>
    <property type="match status" value="1"/>
</dbReference>
<reference evidence="3 4" key="2">
    <citation type="submission" date="2018-10" db="EMBL/GenBank/DDBJ databases">
        <authorList>
            <consortium name="Pathogen Informatics"/>
        </authorList>
    </citation>
    <scope>NUCLEOTIDE SEQUENCE [LARGE SCALE GENOMIC DNA]</scope>
</reference>
<dbReference type="Proteomes" id="UP000274131">
    <property type="component" value="Unassembled WGS sequence"/>
</dbReference>
<dbReference type="OrthoDB" id="10048995at2759"/>